<dbReference type="AlphaFoldDB" id="A0AAV9PJG5"/>
<evidence type="ECO:0000313" key="3">
    <source>
        <dbReference type="Proteomes" id="UP001337655"/>
    </source>
</evidence>
<reference evidence="2 3" key="1">
    <citation type="submission" date="2023-08" db="EMBL/GenBank/DDBJ databases">
        <title>Black Yeasts Isolated from many extreme environments.</title>
        <authorList>
            <person name="Coleine C."/>
            <person name="Stajich J.E."/>
            <person name="Selbmann L."/>
        </authorList>
    </citation>
    <scope>NUCLEOTIDE SEQUENCE [LARGE SCALE GENOMIC DNA]</scope>
    <source>
        <strain evidence="2 3">CCFEE 5935</strain>
    </source>
</reference>
<dbReference type="InterPro" id="IPR015075">
    <property type="entry name" value="AtaL"/>
</dbReference>
<dbReference type="SUPFAM" id="SSF55961">
    <property type="entry name" value="Bet v1-like"/>
    <property type="match status" value="1"/>
</dbReference>
<dbReference type="EMBL" id="JAVRRT010000003">
    <property type="protein sequence ID" value="KAK5173733.1"/>
    <property type="molecule type" value="Genomic_DNA"/>
</dbReference>
<feature type="region of interest" description="Disordered" evidence="1">
    <location>
        <begin position="129"/>
        <end position="150"/>
    </location>
</feature>
<feature type="compositionally biased region" description="Basic and acidic residues" evidence="1">
    <location>
        <begin position="130"/>
        <end position="140"/>
    </location>
</feature>
<protein>
    <recommendedName>
        <fullName evidence="4">DUF1857-domain-containing protein</fullName>
    </recommendedName>
</protein>
<dbReference type="Gene3D" id="3.30.530.20">
    <property type="match status" value="1"/>
</dbReference>
<dbReference type="CDD" id="cd08863">
    <property type="entry name" value="SRPBCC_DUF1857"/>
    <property type="match status" value="1"/>
</dbReference>
<keyword evidence="3" id="KW-1185">Reference proteome</keyword>
<accession>A0AAV9PJG5</accession>
<comment type="caution">
    <text evidence="2">The sequence shown here is derived from an EMBL/GenBank/DDBJ whole genome shotgun (WGS) entry which is preliminary data.</text>
</comment>
<evidence type="ECO:0000256" key="1">
    <source>
        <dbReference type="SAM" id="MobiDB-lite"/>
    </source>
</evidence>
<dbReference type="Proteomes" id="UP001337655">
    <property type="component" value="Unassembled WGS sequence"/>
</dbReference>
<evidence type="ECO:0000313" key="2">
    <source>
        <dbReference type="EMBL" id="KAK5173733.1"/>
    </source>
</evidence>
<dbReference type="GeneID" id="89923761"/>
<dbReference type="InterPro" id="IPR023393">
    <property type="entry name" value="START-like_dom_sf"/>
</dbReference>
<sequence>MPVVIHCAYTEAVNPSGASPVLTRDQIWNGMQRKIRKAQDFVPIIDGCDVLEEKHTEVVREAHFMEFNGNPPKSVKEVCKSYYPTKVDFWQPDGTLITNTVSDGSSLEEADLNMTYTFEWRYPNVEEGSEDHKQKLEASRKGAKQAVHSSIEAMRRMASAGELD</sequence>
<evidence type="ECO:0008006" key="4">
    <source>
        <dbReference type="Google" id="ProtNLM"/>
    </source>
</evidence>
<name>A0AAV9PJG5_9PEZI</name>
<proteinExistence type="predicted"/>
<dbReference type="RefSeq" id="XP_064662428.1">
    <property type="nucleotide sequence ID" value="XM_064799673.1"/>
</dbReference>
<gene>
    <name evidence="2" type="ORF">LTR77_002414</name>
</gene>
<organism evidence="2 3">
    <name type="scientific">Saxophila tyrrhenica</name>
    <dbReference type="NCBI Taxonomy" id="1690608"/>
    <lineage>
        <taxon>Eukaryota</taxon>
        <taxon>Fungi</taxon>
        <taxon>Dikarya</taxon>
        <taxon>Ascomycota</taxon>
        <taxon>Pezizomycotina</taxon>
        <taxon>Dothideomycetes</taxon>
        <taxon>Dothideomycetidae</taxon>
        <taxon>Mycosphaerellales</taxon>
        <taxon>Extremaceae</taxon>
        <taxon>Saxophila</taxon>
    </lineage>
</organism>
<dbReference type="Pfam" id="PF08982">
    <property type="entry name" value="AtaL"/>
    <property type="match status" value="1"/>
</dbReference>